<organism evidence="1 2">
    <name type="scientific">Rhodopirellula europaea SH398</name>
    <dbReference type="NCBI Taxonomy" id="1263868"/>
    <lineage>
        <taxon>Bacteria</taxon>
        <taxon>Pseudomonadati</taxon>
        <taxon>Planctomycetota</taxon>
        <taxon>Planctomycetia</taxon>
        <taxon>Pirellulales</taxon>
        <taxon>Pirellulaceae</taxon>
        <taxon>Rhodopirellula</taxon>
    </lineage>
</organism>
<protein>
    <submittedName>
        <fullName evidence="1">Uncharacterized protein</fullName>
    </submittedName>
</protein>
<sequence>MNRLSEVASAKSIAAKIGRSQVIQASMQMFALDRDLVWQGLLR</sequence>
<gene>
    <name evidence="1" type="ORF">RESH_03098</name>
</gene>
<evidence type="ECO:0000313" key="2">
    <source>
        <dbReference type="Proteomes" id="UP000011996"/>
    </source>
</evidence>
<dbReference type="EMBL" id="ANOF01000097">
    <property type="protein sequence ID" value="EMI26292.1"/>
    <property type="molecule type" value="Genomic_DNA"/>
</dbReference>
<proteinExistence type="predicted"/>
<comment type="caution">
    <text evidence="1">The sequence shown here is derived from an EMBL/GenBank/DDBJ whole genome shotgun (WGS) entry which is preliminary data.</text>
</comment>
<reference evidence="1 2" key="1">
    <citation type="journal article" date="2013" name="Mar. Genomics">
        <title>Expression of sulfatases in Rhodopirellula baltica and the diversity of sulfatases in the genus Rhodopirellula.</title>
        <authorList>
            <person name="Wegner C.E."/>
            <person name="Richter-Heitmann T."/>
            <person name="Klindworth A."/>
            <person name="Klockow C."/>
            <person name="Richter M."/>
            <person name="Achstetter T."/>
            <person name="Glockner F.O."/>
            <person name="Harder J."/>
        </authorList>
    </citation>
    <scope>NUCLEOTIDE SEQUENCE [LARGE SCALE GENOMIC DNA]</scope>
    <source>
        <strain evidence="1 2">SH398</strain>
    </source>
</reference>
<dbReference type="Proteomes" id="UP000011996">
    <property type="component" value="Unassembled WGS sequence"/>
</dbReference>
<dbReference type="PATRIC" id="fig|1263868.3.peg.3351"/>
<evidence type="ECO:0000313" key="1">
    <source>
        <dbReference type="EMBL" id="EMI26292.1"/>
    </source>
</evidence>
<dbReference type="AlphaFoldDB" id="M5SF45"/>
<name>M5SF45_9BACT</name>
<accession>M5SF45</accession>